<dbReference type="SUPFAM" id="SSF46689">
    <property type="entry name" value="Homeodomain-like"/>
    <property type="match status" value="1"/>
</dbReference>
<dbReference type="Proteomes" id="UP001055868">
    <property type="component" value="Chromosome"/>
</dbReference>
<organism evidence="1 2">
    <name type="scientific">Brachybacterium kimchii</name>
    <dbReference type="NCBI Taxonomy" id="2942909"/>
    <lineage>
        <taxon>Bacteria</taxon>
        <taxon>Bacillati</taxon>
        <taxon>Actinomycetota</taxon>
        <taxon>Actinomycetes</taxon>
        <taxon>Micrococcales</taxon>
        <taxon>Dermabacteraceae</taxon>
        <taxon>Brachybacterium</taxon>
    </lineage>
</organism>
<sequence>MARPVVPILSPSKIADAALELVERSGDVQMTSLAKFLGVAPSSLYSHVQGREEVIDLARLRMLERIAPLPDGLGWEAAVEGLMRQLADHYSRHVKLLPLIFSTSISRERTIAIYEPVFAALLDGGFRPDQLRLIIGLIESQALGLAQGLPEPVISERIRAALPAYTASIDHSRYDKEAATDFAVTVILGGLARMLPRSGE</sequence>
<evidence type="ECO:0008006" key="3">
    <source>
        <dbReference type="Google" id="ProtNLM"/>
    </source>
</evidence>
<evidence type="ECO:0000313" key="1">
    <source>
        <dbReference type="EMBL" id="UQN31138.1"/>
    </source>
</evidence>
<proteinExistence type="predicted"/>
<dbReference type="InterPro" id="IPR036271">
    <property type="entry name" value="Tet_transcr_reg_TetR-rel_C_sf"/>
</dbReference>
<dbReference type="RefSeq" id="WP_249480548.1">
    <property type="nucleotide sequence ID" value="NZ_CP097218.1"/>
</dbReference>
<reference evidence="1" key="1">
    <citation type="submission" date="2022-05" db="EMBL/GenBank/DDBJ databases">
        <title>Genomic analysis of Brachybacterium sp. CBA3104.</title>
        <authorList>
            <person name="Roh S.W."/>
            <person name="Kim Y.B."/>
            <person name="Kim Y."/>
        </authorList>
    </citation>
    <scope>NUCLEOTIDE SEQUENCE</scope>
    <source>
        <strain evidence="1">CBA3104</strain>
    </source>
</reference>
<dbReference type="SUPFAM" id="SSF48498">
    <property type="entry name" value="Tetracyclin repressor-like, C-terminal domain"/>
    <property type="match status" value="1"/>
</dbReference>
<gene>
    <name evidence="1" type="ORF">M4486_07615</name>
</gene>
<dbReference type="Gene3D" id="1.10.357.10">
    <property type="entry name" value="Tetracycline Repressor, domain 2"/>
    <property type="match status" value="1"/>
</dbReference>
<dbReference type="InterPro" id="IPR009057">
    <property type="entry name" value="Homeodomain-like_sf"/>
</dbReference>
<accession>A0ABY4N9C6</accession>
<keyword evidence="2" id="KW-1185">Reference proteome</keyword>
<evidence type="ECO:0000313" key="2">
    <source>
        <dbReference type="Proteomes" id="UP001055868"/>
    </source>
</evidence>
<dbReference type="EMBL" id="CP097218">
    <property type="protein sequence ID" value="UQN31138.1"/>
    <property type="molecule type" value="Genomic_DNA"/>
</dbReference>
<protein>
    <recommendedName>
        <fullName evidence="3">TetR family transcriptional regulator</fullName>
    </recommendedName>
</protein>
<name>A0ABY4N9C6_9MICO</name>